<accession>A0AAQ4D601</accession>
<comment type="caution">
    <text evidence="1">The sequence shown here is derived from an EMBL/GenBank/DDBJ whole genome shotgun (WGS) entry which is preliminary data.</text>
</comment>
<evidence type="ECO:0000313" key="2">
    <source>
        <dbReference type="Proteomes" id="UP001321473"/>
    </source>
</evidence>
<keyword evidence="2" id="KW-1185">Reference proteome</keyword>
<proteinExistence type="predicted"/>
<sequence length="85" mass="9375">MDINEVFPHRHRRGYRLFVLVGGRPVASEEGRLKVPDISEEGFKVCGFAGTGDAETLVEAVSLRRGGPRRVRVTEGPEMLGVRPT</sequence>
<dbReference type="AlphaFoldDB" id="A0AAQ4D601"/>
<organism evidence="1 2">
    <name type="scientific">Amblyomma americanum</name>
    <name type="common">Lone star tick</name>
    <dbReference type="NCBI Taxonomy" id="6943"/>
    <lineage>
        <taxon>Eukaryota</taxon>
        <taxon>Metazoa</taxon>
        <taxon>Ecdysozoa</taxon>
        <taxon>Arthropoda</taxon>
        <taxon>Chelicerata</taxon>
        <taxon>Arachnida</taxon>
        <taxon>Acari</taxon>
        <taxon>Parasitiformes</taxon>
        <taxon>Ixodida</taxon>
        <taxon>Ixodoidea</taxon>
        <taxon>Ixodidae</taxon>
        <taxon>Amblyomminae</taxon>
        <taxon>Amblyomma</taxon>
    </lineage>
</organism>
<evidence type="ECO:0000313" key="1">
    <source>
        <dbReference type="EMBL" id="KAK8757891.1"/>
    </source>
</evidence>
<protein>
    <submittedName>
        <fullName evidence="1">Uncharacterized protein</fullName>
    </submittedName>
</protein>
<gene>
    <name evidence="1" type="ORF">V5799_004478</name>
</gene>
<dbReference type="EMBL" id="JARKHS020034702">
    <property type="protein sequence ID" value="KAK8757891.1"/>
    <property type="molecule type" value="Genomic_DNA"/>
</dbReference>
<name>A0AAQ4D601_AMBAM</name>
<reference evidence="1 2" key="1">
    <citation type="journal article" date="2023" name="Arcadia Sci">
        <title>De novo assembly of a long-read Amblyomma americanum tick genome.</title>
        <authorList>
            <person name="Chou S."/>
            <person name="Poskanzer K.E."/>
            <person name="Rollins M."/>
            <person name="Thuy-Boun P.S."/>
        </authorList>
    </citation>
    <scope>NUCLEOTIDE SEQUENCE [LARGE SCALE GENOMIC DNA]</scope>
    <source>
        <strain evidence="1">F_SG_1</strain>
        <tissue evidence="1">Salivary glands</tissue>
    </source>
</reference>
<dbReference type="Proteomes" id="UP001321473">
    <property type="component" value="Unassembled WGS sequence"/>
</dbReference>